<evidence type="ECO:0000256" key="6">
    <source>
        <dbReference type="PIRSR" id="PIRSR000097-3"/>
    </source>
</evidence>
<dbReference type="PROSITE" id="PS00062">
    <property type="entry name" value="ALDOKETO_REDUCTASE_2"/>
    <property type="match status" value="1"/>
</dbReference>
<dbReference type="FunFam" id="3.20.20.100:FF:000006">
    <property type="entry name" value="Aldo-keto reductase family 1 member A1"/>
    <property type="match status" value="1"/>
</dbReference>
<dbReference type="SUPFAM" id="SSF51430">
    <property type="entry name" value="NAD(P)-linked oxidoreductase"/>
    <property type="match status" value="1"/>
</dbReference>
<evidence type="ECO:0000256" key="3">
    <source>
        <dbReference type="ARBA" id="ARBA00023002"/>
    </source>
</evidence>
<comment type="similarity">
    <text evidence="1">Belongs to the aldo/keto reductase family.</text>
</comment>
<dbReference type="PIRSF" id="PIRSF000097">
    <property type="entry name" value="AKR"/>
    <property type="match status" value="1"/>
</dbReference>
<dbReference type="PRINTS" id="PR00069">
    <property type="entry name" value="ALDKETRDTASE"/>
</dbReference>
<reference evidence="8" key="1">
    <citation type="submission" date="2022-12" db="EMBL/GenBank/DDBJ databases">
        <title>Genome assemblies of Blomia tropicalis.</title>
        <authorList>
            <person name="Cui Y."/>
        </authorList>
    </citation>
    <scope>NUCLEOTIDE SEQUENCE</scope>
    <source>
        <tissue evidence="8">Adult mites</tissue>
    </source>
</reference>
<dbReference type="EMBL" id="JAPWDV010000002">
    <property type="protein sequence ID" value="KAJ6220630.1"/>
    <property type="molecule type" value="Genomic_DNA"/>
</dbReference>
<comment type="caution">
    <text evidence="8">The sequence shown here is derived from an EMBL/GenBank/DDBJ whole genome shotgun (WGS) entry which is preliminary data.</text>
</comment>
<protein>
    <recommendedName>
        <fullName evidence="7">NADP-dependent oxidoreductase domain-containing protein</fullName>
    </recommendedName>
</protein>
<dbReference type="Proteomes" id="UP001142055">
    <property type="component" value="Chromosome 2"/>
</dbReference>
<proteinExistence type="inferred from homology"/>
<dbReference type="InterPro" id="IPR036812">
    <property type="entry name" value="NAD(P)_OxRdtase_dom_sf"/>
</dbReference>
<accession>A0A9Q0RNK3</accession>
<keyword evidence="2" id="KW-0521">NADP</keyword>
<dbReference type="GO" id="GO:0016616">
    <property type="term" value="F:oxidoreductase activity, acting on the CH-OH group of donors, NAD or NADP as acceptor"/>
    <property type="evidence" value="ECO:0007669"/>
    <property type="project" value="UniProtKB-ARBA"/>
</dbReference>
<gene>
    <name evidence="8" type="ORF">RDWZM_006442</name>
</gene>
<dbReference type="PANTHER" id="PTHR43827">
    <property type="entry name" value="2,5-DIKETO-D-GLUCONIC ACID REDUCTASE"/>
    <property type="match status" value="1"/>
</dbReference>
<dbReference type="AlphaFoldDB" id="A0A9Q0RNK3"/>
<evidence type="ECO:0000256" key="5">
    <source>
        <dbReference type="PIRSR" id="PIRSR000097-2"/>
    </source>
</evidence>
<feature type="site" description="Lowers pKa of active site Tyr" evidence="6">
    <location>
        <position position="81"/>
    </location>
</feature>
<keyword evidence="9" id="KW-1185">Reference proteome</keyword>
<organism evidence="8 9">
    <name type="scientific">Blomia tropicalis</name>
    <name type="common">Mite</name>
    <dbReference type="NCBI Taxonomy" id="40697"/>
    <lineage>
        <taxon>Eukaryota</taxon>
        <taxon>Metazoa</taxon>
        <taxon>Ecdysozoa</taxon>
        <taxon>Arthropoda</taxon>
        <taxon>Chelicerata</taxon>
        <taxon>Arachnida</taxon>
        <taxon>Acari</taxon>
        <taxon>Acariformes</taxon>
        <taxon>Sarcoptiformes</taxon>
        <taxon>Astigmata</taxon>
        <taxon>Glycyphagoidea</taxon>
        <taxon>Echimyopodidae</taxon>
        <taxon>Blomia</taxon>
    </lineage>
</organism>
<feature type="binding site" evidence="5">
    <location>
        <position position="114"/>
    </location>
    <ligand>
        <name>substrate</name>
    </ligand>
</feature>
<evidence type="ECO:0000313" key="9">
    <source>
        <dbReference type="Proteomes" id="UP001142055"/>
    </source>
</evidence>
<dbReference type="Pfam" id="PF00248">
    <property type="entry name" value="Aldo_ket_red"/>
    <property type="match status" value="1"/>
</dbReference>
<dbReference type="InterPro" id="IPR020471">
    <property type="entry name" value="AKR"/>
</dbReference>
<keyword evidence="3" id="KW-0560">Oxidoreductase</keyword>
<evidence type="ECO:0000256" key="2">
    <source>
        <dbReference type="ARBA" id="ARBA00022857"/>
    </source>
</evidence>
<evidence type="ECO:0000313" key="8">
    <source>
        <dbReference type="EMBL" id="KAJ6220630.1"/>
    </source>
</evidence>
<evidence type="ECO:0000256" key="1">
    <source>
        <dbReference type="ARBA" id="ARBA00007905"/>
    </source>
</evidence>
<dbReference type="Gene3D" id="3.20.20.100">
    <property type="entry name" value="NADP-dependent oxidoreductase domain"/>
    <property type="match status" value="1"/>
</dbReference>
<evidence type="ECO:0000259" key="7">
    <source>
        <dbReference type="Pfam" id="PF00248"/>
    </source>
</evidence>
<feature type="active site" description="Proton donor" evidence="4">
    <location>
        <position position="52"/>
    </location>
</feature>
<dbReference type="InterPro" id="IPR023210">
    <property type="entry name" value="NADP_OxRdtase_dom"/>
</dbReference>
<name>A0A9Q0RNK3_BLOTA</name>
<feature type="domain" description="NADP-dependent oxidoreductase" evidence="7">
    <location>
        <begin position="19"/>
        <end position="290"/>
    </location>
</feature>
<dbReference type="InterPro" id="IPR018170">
    <property type="entry name" value="Aldo/ket_reductase_CS"/>
</dbReference>
<sequence>MSSNLTKIKLSNGNEIPILGLGTYKAKGGELITTIRDAIDIGYRHFDTADFYENMESLGEAIREVIANGKVKRDELFITTKVWPTYYGEGRVEASVRKQLKQSGLDYFDLVLLHWPIVFRDDDSSEGFPLGEDGKIAIGTRPLTEVYKELEKVQIAGLTRSIGVSNFNSSQIDRIVQSASIQPVMNQVEAHVYLSQKKLQQFCSERKIVLTAYCPLAAGGNKSFNLLEDKTLNLIANNYKKSAAQIAIRYLIQRGLVAIPKSIRKERLESNFNVFDFEITNEDMETLKSLDYGKRAVWFDFFGTKDAEEYPFKAEF</sequence>
<dbReference type="PANTHER" id="PTHR43827:SF3">
    <property type="entry name" value="NADP-DEPENDENT OXIDOREDUCTASE DOMAIN-CONTAINING PROTEIN"/>
    <property type="match status" value="1"/>
</dbReference>
<evidence type="ECO:0000256" key="4">
    <source>
        <dbReference type="PIRSR" id="PIRSR000097-1"/>
    </source>
</evidence>
<dbReference type="OMA" id="ELIMISW"/>